<name>A0AA47E5Z2_9GAMM</name>
<evidence type="ECO:0008006" key="3">
    <source>
        <dbReference type="Google" id="ProtNLM"/>
    </source>
</evidence>
<protein>
    <recommendedName>
        <fullName evidence="3">Integrase catalytic domain-containing protein</fullName>
    </recommendedName>
</protein>
<dbReference type="EMBL" id="CP113257">
    <property type="protein sequence ID" value="WAE54784.1"/>
    <property type="molecule type" value="Genomic_DNA"/>
</dbReference>
<reference evidence="1" key="1">
    <citation type="submission" date="2022-11" db="EMBL/GenBank/DDBJ databases">
        <title>Genomic of Pseudomonas TF18.</title>
        <authorList>
            <person name="Liu T."/>
        </authorList>
    </citation>
    <scope>NUCLEOTIDE SEQUENCE</scope>
    <source>
        <strain evidence="1">TF18</strain>
    </source>
</reference>
<proteinExistence type="predicted"/>
<organism evidence="1 2">
    <name type="scientific">Stutzerimonas frequens</name>
    <dbReference type="NCBI Taxonomy" id="2968969"/>
    <lineage>
        <taxon>Bacteria</taxon>
        <taxon>Pseudomonadati</taxon>
        <taxon>Pseudomonadota</taxon>
        <taxon>Gammaproteobacteria</taxon>
        <taxon>Pseudomonadales</taxon>
        <taxon>Pseudomonadaceae</taxon>
        <taxon>Stutzerimonas</taxon>
    </lineage>
</organism>
<dbReference type="GO" id="GO:0003676">
    <property type="term" value="F:nucleic acid binding"/>
    <property type="evidence" value="ECO:0007669"/>
    <property type="project" value="InterPro"/>
</dbReference>
<evidence type="ECO:0000313" key="1">
    <source>
        <dbReference type="EMBL" id="WAE54784.1"/>
    </source>
</evidence>
<dbReference type="AlphaFoldDB" id="A0AA47E5Z2"/>
<gene>
    <name evidence="1" type="ORF">OSV15_11750</name>
</gene>
<dbReference type="InterPro" id="IPR036397">
    <property type="entry name" value="RNaseH_sf"/>
</dbReference>
<dbReference type="RefSeq" id="WP_267932844.1">
    <property type="nucleotide sequence ID" value="NZ_CP113257.1"/>
</dbReference>
<evidence type="ECO:0000313" key="2">
    <source>
        <dbReference type="Proteomes" id="UP001164632"/>
    </source>
</evidence>
<sequence length="661" mass="74041">MKTLLGLDLINDPIDTWPRIDSDSLTPSDREKYTQRCMAVKMLVEGRPLDEIQEKCNIKASSIYYYLNRCKKLGGDGQILGFRALLPGRHVVPYTRTKSESPKLPEAQGGCSGLFVALLSRFPDIEQELLVRIRKEQSRSIVHEYKIRPKTLHGIFISLLKEKGVSGGEWPFNTKWQGRTTIYKYMRQILLAEPALTATRRGDSDARSNVHLGRKSKSLIRCEQPYEICEVDAHRIDCHATVSFLTPNGTKTEILIKRMWIIALLCRASSAIISCRVVYRSEVGADDIVALLRDAINPEYIRPKAIIEGLIYPQHGGLPKEVIPECRGALWSAIMFDGALAHLAIKVRERARKELGFSINWGSPGVPARRSRVEHFFNVISKELFQRLMSTTGSSPAKGRAKHGAELAIAYDIAAEEIEHLLSVCIAVHNVTPSEALFNISPLNYIQQKIKAAGGDLLFRYVPAHKYSEGIEPFCDEKIVTVRGDIKKGRMPYIQYQGVRYTNSILRDSAELIGKKIKISINESDLRQVRAFTLNGYPLDILLAAGKWSYTKHDIRTRKAILSLLSARTVFVTSQQDPIQVYLSYLSSKIAKRKRKTVISASQATEAKRVSIEANLELIVEGEKIADDALIEIVQHTEPSGSKSMINKPLPNLAKILKGGG</sequence>
<accession>A0AA47E5Z2</accession>
<dbReference type="Proteomes" id="UP001164632">
    <property type="component" value="Chromosome"/>
</dbReference>
<dbReference type="Gene3D" id="3.30.420.10">
    <property type="entry name" value="Ribonuclease H-like superfamily/Ribonuclease H"/>
    <property type="match status" value="1"/>
</dbReference>